<reference evidence="6" key="1">
    <citation type="submission" date="2015-09" db="EMBL/GenBank/DDBJ databases">
        <authorList>
            <consortium name="Pathogen Informatics"/>
        </authorList>
    </citation>
    <scope>NUCLEOTIDE SEQUENCE [LARGE SCALE GENOMIC DNA]</scope>
    <source>
        <strain evidence="6">Lake Konstanz</strain>
    </source>
</reference>
<feature type="region of interest" description="Disordered" evidence="4">
    <location>
        <begin position="435"/>
        <end position="467"/>
    </location>
</feature>
<evidence type="ECO:0000313" key="6">
    <source>
        <dbReference type="Proteomes" id="UP000051952"/>
    </source>
</evidence>
<dbReference type="PROSITE" id="PS50294">
    <property type="entry name" value="WD_REPEATS_REGION"/>
    <property type="match status" value="1"/>
</dbReference>
<dbReference type="InterPro" id="IPR045227">
    <property type="entry name" value="WDR18/Ipi3/RID3"/>
</dbReference>
<dbReference type="InterPro" id="IPR015943">
    <property type="entry name" value="WD40/YVTN_repeat-like_dom_sf"/>
</dbReference>
<feature type="compositionally biased region" description="Basic and acidic residues" evidence="4">
    <location>
        <begin position="439"/>
        <end position="459"/>
    </location>
</feature>
<dbReference type="GO" id="GO:0005656">
    <property type="term" value="C:nuclear pre-replicative complex"/>
    <property type="evidence" value="ECO:0007669"/>
    <property type="project" value="TreeGrafter"/>
</dbReference>
<feature type="repeat" description="WD" evidence="3">
    <location>
        <begin position="112"/>
        <end position="145"/>
    </location>
</feature>
<dbReference type="InterPro" id="IPR036322">
    <property type="entry name" value="WD40_repeat_dom_sf"/>
</dbReference>
<dbReference type="GO" id="GO:0006261">
    <property type="term" value="P:DNA-templated DNA replication"/>
    <property type="evidence" value="ECO:0007669"/>
    <property type="project" value="TreeGrafter"/>
</dbReference>
<evidence type="ECO:0000256" key="2">
    <source>
        <dbReference type="ARBA" id="ARBA00022737"/>
    </source>
</evidence>
<dbReference type="InterPro" id="IPR001680">
    <property type="entry name" value="WD40_rpt"/>
</dbReference>
<dbReference type="OrthoDB" id="756370at2759"/>
<feature type="repeat" description="WD" evidence="3">
    <location>
        <begin position="162"/>
        <end position="203"/>
    </location>
</feature>
<feature type="region of interest" description="Disordered" evidence="4">
    <location>
        <begin position="378"/>
        <end position="414"/>
    </location>
</feature>
<name>A0A0S4IM90_BODSA</name>
<proteinExistence type="predicted"/>
<dbReference type="SUPFAM" id="SSF50978">
    <property type="entry name" value="WD40 repeat-like"/>
    <property type="match status" value="1"/>
</dbReference>
<dbReference type="AlphaFoldDB" id="A0A0S4IM90"/>
<protein>
    <submittedName>
        <fullName evidence="5">WD40 repeat-containing protein, putative</fullName>
    </submittedName>
</protein>
<sequence length="467" mass="50652">MLFVSSQSPEGKTVLMDTETGSVHRMYKSDPSSFIHAPTFNPLQNALMLPQDKACLFTYSPTMQQPLQKSFSTERISASCVSPCGTILVAGSSETGCMYVWNVVTGELLRLVKAHLRQVTCLSFASDGSTFASASLDSTCRVWSVGSLVSSTTASSISDVTFTAHTLGVTACAFLHFSPVVATASADRSIKMFDSRTGVQMLSVTVDYPLTTLAVSPDDATLAVGGQQGYLYFVALTPNREEESINASNTSNVRALSYPISRDASWTPDIRRRPPVEGGHAKNIVFLGFPDAPHQREVIVGSENGVILLWNIDSLRVVRQIASIKKGICNVAIANGAVGYRLNRAVAKLPILSKYPVDTLTGVGYHIPIVSQANEEASSTAADPSSILNENAKYNKAKQKRQREERERQAAAAVAKGQEEIEAARRHAAAVEQLKSKTRSLEEMADKLREKLQALESRKQSKNSSKR</sequence>
<dbReference type="GO" id="GO:0006364">
    <property type="term" value="P:rRNA processing"/>
    <property type="evidence" value="ECO:0007669"/>
    <property type="project" value="TreeGrafter"/>
</dbReference>
<dbReference type="OMA" id="AVTCCTF"/>
<organism evidence="5 6">
    <name type="scientific">Bodo saltans</name>
    <name type="common">Flagellated protozoan</name>
    <dbReference type="NCBI Taxonomy" id="75058"/>
    <lineage>
        <taxon>Eukaryota</taxon>
        <taxon>Discoba</taxon>
        <taxon>Euglenozoa</taxon>
        <taxon>Kinetoplastea</taxon>
        <taxon>Metakinetoplastina</taxon>
        <taxon>Eubodonida</taxon>
        <taxon>Bodonidae</taxon>
        <taxon>Bodo</taxon>
    </lineage>
</organism>
<dbReference type="Proteomes" id="UP000051952">
    <property type="component" value="Unassembled WGS sequence"/>
</dbReference>
<gene>
    <name evidence="5" type="ORF">BSAL_00285</name>
</gene>
<accession>A0A0S4IM90</accession>
<evidence type="ECO:0000256" key="3">
    <source>
        <dbReference type="PROSITE-ProRule" id="PRU00221"/>
    </source>
</evidence>
<dbReference type="GO" id="GO:0120330">
    <property type="term" value="C:rixosome complex"/>
    <property type="evidence" value="ECO:0007669"/>
    <property type="project" value="TreeGrafter"/>
</dbReference>
<dbReference type="PANTHER" id="PTHR18763">
    <property type="entry name" value="WD-REPEAT PROTEIN 18"/>
    <property type="match status" value="1"/>
</dbReference>
<feature type="compositionally biased region" description="Polar residues" evidence="4">
    <location>
        <begin position="378"/>
        <end position="389"/>
    </location>
</feature>
<dbReference type="VEuPathDB" id="TriTrypDB:BSAL_00285"/>
<dbReference type="Pfam" id="PF00400">
    <property type="entry name" value="WD40"/>
    <property type="match status" value="2"/>
</dbReference>
<dbReference type="Gene3D" id="2.130.10.10">
    <property type="entry name" value="YVTN repeat-like/Quinoprotein amine dehydrogenase"/>
    <property type="match status" value="2"/>
</dbReference>
<dbReference type="PANTHER" id="PTHR18763:SF0">
    <property type="entry name" value="WD REPEAT-CONTAINING PROTEIN 18"/>
    <property type="match status" value="1"/>
</dbReference>
<evidence type="ECO:0000256" key="4">
    <source>
        <dbReference type="SAM" id="MobiDB-lite"/>
    </source>
</evidence>
<keyword evidence="2" id="KW-0677">Repeat</keyword>
<evidence type="ECO:0000256" key="1">
    <source>
        <dbReference type="ARBA" id="ARBA00022574"/>
    </source>
</evidence>
<dbReference type="SMART" id="SM00320">
    <property type="entry name" value="WD40"/>
    <property type="match status" value="5"/>
</dbReference>
<dbReference type="PROSITE" id="PS50082">
    <property type="entry name" value="WD_REPEATS_2"/>
    <property type="match status" value="2"/>
</dbReference>
<keyword evidence="1 3" id="KW-0853">WD repeat</keyword>
<evidence type="ECO:0000313" key="5">
    <source>
        <dbReference type="EMBL" id="CUE72362.1"/>
    </source>
</evidence>
<keyword evidence="6" id="KW-1185">Reference proteome</keyword>
<dbReference type="EMBL" id="CYKH01000126">
    <property type="protein sequence ID" value="CUE72362.1"/>
    <property type="molecule type" value="Genomic_DNA"/>
</dbReference>